<evidence type="ECO:0000256" key="5">
    <source>
        <dbReference type="ARBA" id="ARBA00022692"/>
    </source>
</evidence>
<sequence>MEGGELLIKKTVNTIRENTTMANRTLATRRKWALDLSSRRGERGGDNLASPPGFVTSQSQFHSEASRSADPNLVIKKAWDIALSPLKSVPMNLFLMYMAGSSISIFPIMMVGMSMLRPIKALWATNQTFKSIEGTHAAIQKFIYLLGNLVNVGLALWKCHSMGILPTHTSDWLAFQEPQVQMEYSSGGMTL</sequence>
<evidence type="ECO:0000256" key="4">
    <source>
        <dbReference type="ARBA" id="ARBA00020820"/>
    </source>
</evidence>
<dbReference type="AlphaFoldDB" id="A0AAV2RCT2"/>
<keyword evidence="12" id="KW-1185">Reference proteome</keyword>
<evidence type="ECO:0000313" key="12">
    <source>
        <dbReference type="Proteomes" id="UP001497623"/>
    </source>
</evidence>
<dbReference type="InterPro" id="IPR009445">
    <property type="entry name" value="TMEM85/Emc4"/>
</dbReference>
<evidence type="ECO:0000256" key="7">
    <source>
        <dbReference type="ARBA" id="ARBA00022989"/>
    </source>
</evidence>
<keyword evidence="8 10" id="KW-0472">Membrane</keyword>
<evidence type="ECO:0000256" key="3">
    <source>
        <dbReference type="ARBA" id="ARBA00011276"/>
    </source>
</evidence>
<evidence type="ECO:0000256" key="9">
    <source>
        <dbReference type="ARBA" id="ARBA00031143"/>
    </source>
</evidence>
<evidence type="ECO:0000256" key="6">
    <source>
        <dbReference type="ARBA" id="ARBA00022824"/>
    </source>
</evidence>
<feature type="non-terminal residue" evidence="11">
    <location>
        <position position="191"/>
    </location>
</feature>
<feature type="transmembrane region" description="Helical" evidence="10">
    <location>
        <begin position="94"/>
        <end position="116"/>
    </location>
</feature>
<dbReference type="PIRSF" id="PIRSF017207">
    <property type="entry name" value="UCP017207_TM-p85"/>
    <property type="match status" value="1"/>
</dbReference>
<organism evidence="11 12">
    <name type="scientific">Meganyctiphanes norvegica</name>
    <name type="common">Northern krill</name>
    <name type="synonym">Thysanopoda norvegica</name>
    <dbReference type="NCBI Taxonomy" id="48144"/>
    <lineage>
        <taxon>Eukaryota</taxon>
        <taxon>Metazoa</taxon>
        <taxon>Ecdysozoa</taxon>
        <taxon>Arthropoda</taxon>
        <taxon>Crustacea</taxon>
        <taxon>Multicrustacea</taxon>
        <taxon>Malacostraca</taxon>
        <taxon>Eumalacostraca</taxon>
        <taxon>Eucarida</taxon>
        <taxon>Euphausiacea</taxon>
        <taxon>Euphausiidae</taxon>
        <taxon>Meganyctiphanes</taxon>
    </lineage>
</organism>
<proteinExistence type="inferred from homology"/>
<name>A0AAV2RCT2_MEGNR</name>
<comment type="similarity">
    <text evidence="2">Belongs to the EMC4 family.</text>
</comment>
<evidence type="ECO:0000256" key="10">
    <source>
        <dbReference type="SAM" id="Phobius"/>
    </source>
</evidence>
<dbReference type="GO" id="GO:0005789">
    <property type="term" value="C:endoplasmic reticulum membrane"/>
    <property type="evidence" value="ECO:0007669"/>
    <property type="project" value="UniProtKB-SubCell"/>
</dbReference>
<dbReference type="Proteomes" id="UP001497623">
    <property type="component" value="Unassembled WGS sequence"/>
</dbReference>
<evidence type="ECO:0000256" key="8">
    <source>
        <dbReference type="ARBA" id="ARBA00023136"/>
    </source>
</evidence>
<dbReference type="PANTHER" id="PTHR19315">
    <property type="entry name" value="ER MEMBRANE PROTEIN COMPLEX SUBUNIT 4"/>
    <property type="match status" value="1"/>
</dbReference>
<dbReference type="Pfam" id="PF06417">
    <property type="entry name" value="EMC4"/>
    <property type="match status" value="1"/>
</dbReference>
<comment type="subunit">
    <text evidence="3">Component of the ER membrane protein complex (EMC).</text>
</comment>
<protein>
    <recommendedName>
        <fullName evidence="4">ER membrane protein complex subunit 4</fullName>
    </recommendedName>
    <alternativeName>
        <fullName evidence="9">Transmembrane protein 85</fullName>
    </alternativeName>
</protein>
<evidence type="ECO:0000313" key="11">
    <source>
        <dbReference type="EMBL" id="CAL4122525.1"/>
    </source>
</evidence>
<dbReference type="EMBL" id="CAXKWB010020315">
    <property type="protein sequence ID" value="CAL4122525.1"/>
    <property type="molecule type" value="Genomic_DNA"/>
</dbReference>
<keyword evidence="7 10" id="KW-1133">Transmembrane helix</keyword>
<reference evidence="11 12" key="1">
    <citation type="submission" date="2024-05" db="EMBL/GenBank/DDBJ databases">
        <authorList>
            <person name="Wallberg A."/>
        </authorList>
    </citation>
    <scope>NUCLEOTIDE SEQUENCE [LARGE SCALE GENOMIC DNA]</scope>
</reference>
<gene>
    <name evidence="11" type="ORF">MNOR_LOCUS23247</name>
</gene>
<keyword evidence="5 10" id="KW-0812">Transmembrane</keyword>
<comment type="caution">
    <text evidence="11">The sequence shown here is derived from an EMBL/GenBank/DDBJ whole genome shotgun (WGS) entry which is preliminary data.</text>
</comment>
<accession>A0AAV2RCT2</accession>
<comment type="subcellular location">
    <subcellularLocation>
        <location evidence="1">Endoplasmic reticulum membrane</location>
        <topology evidence="1">Multi-pass membrane protein</topology>
    </subcellularLocation>
</comment>
<evidence type="ECO:0000256" key="1">
    <source>
        <dbReference type="ARBA" id="ARBA00004477"/>
    </source>
</evidence>
<evidence type="ECO:0000256" key="2">
    <source>
        <dbReference type="ARBA" id="ARBA00007715"/>
    </source>
</evidence>
<keyword evidence="6" id="KW-0256">Endoplasmic reticulum</keyword>